<evidence type="ECO:0000256" key="1">
    <source>
        <dbReference type="SAM" id="Phobius"/>
    </source>
</evidence>
<name>A0A9Q1CBT2_HOLLE</name>
<dbReference type="PANTHER" id="PTHR11785">
    <property type="entry name" value="AMINO ACID TRANSPORTER"/>
    <property type="match status" value="1"/>
</dbReference>
<comment type="caution">
    <text evidence="2">The sequence shown here is derived from an EMBL/GenBank/DDBJ whole genome shotgun (WGS) entry which is preliminary data.</text>
</comment>
<organism evidence="2 3">
    <name type="scientific">Holothuria leucospilota</name>
    <name type="common">Black long sea cucumber</name>
    <name type="synonym">Mertensiothuria leucospilota</name>
    <dbReference type="NCBI Taxonomy" id="206669"/>
    <lineage>
        <taxon>Eukaryota</taxon>
        <taxon>Metazoa</taxon>
        <taxon>Echinodermata</taxon>
        <taxon>Eleutherozoa</taxon>
        <taxon>Echinozoa</taxon>
        <taxon>Holothuroidea</taxon>
        <taxon>Aspidochirotacea</taxon>
        <taxon>Aspidochirotida</taxon>
        <taxon>Holothuriidae</taxon>
        <taxon>Holothuria</taxon>
    </lineage>
</organism>
<feature type="transmembrane region" description="Helical" evidence="1">
    <location>
        <begin position="110"/>
        <end position="130"/>
    </location>
</feature>
<keyword evidence="1" id="KW-0472">Membrane</keyword>
<feature type="transmembrane region" description="Helical" evidence="1">
    <location>
        <begin position="20"/>
        <end position="44"/>
    </location>
</feature>
<accession>A0A9Q1CBT2</accession>
<dbReference type="Proteomes" id="UP001152320">
    <property type="component" value="Chromosome 5"/>
</dbReference>
<keyword evidence="1" id="KW-0812">Transmembrane</keyword>
<keyword evidence="3" id="KW-1185">Reference proteome</keyword>
<keyword evidence="1" id="KW-1133">Transmembrane helix</keyword>
<proteinExistence type="predicted"/>
<sequence>MSHSGIASLVYSVSHCRTIVRAMAISFVCVTILYLLTNVAYFAVLTTEEIMSSDAVAATPITVLVIYSGNIWTVIDFLYCFAQIENILTIAIVPYLRWKKPERVLSYKAPLWSCVVFIAFTTVVLLITAYSNPIQIGITVAIICIALAYYWLIQLINKSDRFQAKLSKLSYKTATLLGPGSLYLEVTFAIPSSPVPYYPRYF</sequence>
<dbReference type="InterPro" id="IPR050598">
    <property type="entry name" value="AminoAcid_Transporter"/>
</dbReference>
<reference evidence="2" key="1">
    <citation type="submission" date="2021-10" db="EMBL/GenBank/DDBJ databases">
        <title>Tropical sea cucumber genome reveals ecological adaptation and Cuvierian tubules defense mechanism.</title>
        <authorList>
            <person name="Chen T."/>
        </authorList>
    </citation>
    <scope>NUCLEOTIDE SEQUENCE</scope>
    <source>
        <strain evidence="2">Nanhai2018</strain>
        <tissue evidence="2">Muscle</tissue>
    </source>
</reference>
<feature type="transmembrane region" description="Helical" evidence="1">
    <location>
        <begin position="56"/>
        <end position="75"/>
    </location>
</feature>
<protein>
    <submittedName>
        <fullName evidence="2">Cystine/glutamate transporter</fullName>
    </submittedName>
</protein>
<dbReference type="PANTHER" id="PTHR11785:SF375">
    <property type="entry name" value="AMINO ACID TRANSPORTER"/>
    <property type="match status" value="1"/>
</dbReference>
<dbReference type="OrthoDB" id="10062876at2759"/>
<evidence type="ECO:0000313" key="3">
    <source>
        <dbReference type="Proteomes" id="UP001152320"/>
    </source>
</evidence>
<dbReference type="EMBL" id="JAIZAY010000005">
    <property type="protein sequence ID" value="KAJ8042022.1"/>
    <property type="molecule type" value="Genomic_DNA"/>
</dbReference>
<gene>
    <name evidence="2" type="ORF">HOLleu_12986</name>
</gene>
<dbReference type="GO" id="GO:0015179">
    <property type="term" value="F:L-amino acid transmembrane transporter activity"/>
    <property type="evidence" value="ECO:0007669"/>
    <property type="project" value="TreeGrafter"/>
</dbReference>
<evidence type="ECO:0000313" key="2">
    <source>
        <dbReference type="EMBL" id="KAJ8042022.1"/>
    </source>
</evidence>
<feature type="transmembrane region" description="Helical" evidence="1">
    <location>
        <begin position="136"/>
        <end position="153"/>
    </location>
</feature>
<dbReference type="AlphaFoldDB" id="A0A9Q1CBT2"/>